<feature type="transmembrane region" description="Helical" evidence="7">
    <location>
        <begin position="544"/>
        <end position="565"/>
    </location>
</feature>
<dbReference type="OrthoDB" id="10017443at2759"/>
<dbReference type="InterPro" id="IPR036869">
    <property type="entry name" value="J_dom_sf"/>
</dbReference>
<keyword evidence="5 7" id="KW-0472">Membrane</keyword>
<proteinExistence type="predicted"/>
<dbReference type="PROSITE" id="PS50076">
    <property type="entry name" value="DNAJ_2"/>
    <property type="match status" value="1"/>
</dbReference>
<comment type="subcellular location">
    <subcellularLocation>
        <location evidence="1">Membrane</location>
        <topology evidence="1">Single-pass type I membrane protein</topology>
    </subcellularLocation>
</comment>
<keyword evidence="10" id="KW-1185">Reference proteome</keyword>
<reference evidence="9 10" key="1">
    <citation type="submission" date="2015-01" db="EMBL/GenBank/DDBJ databases">
        <title>Evolution of Trichinella species and genotypes.</title>
        <authorList>
            <person name="Korhonen P.K."/>
            <person name="Edoardo P."/>
            <person name="Giuseppe L.R."/>
            <person name="Gasser R.B."/>
        </authorList>
    </citation>
    <scope>NUCLEOTIDE SEQUENCE [LARGE SCALE GENOMIC DNA]</scope>
    <source>
        <strain evidence="9">ISS470</strain>
    </source>
</reference>
<dbReference type="AlphaFoldDB" id="A0A0V1FM45"/>
<dbReference type="GO" id="GO:0016020">
    <property type="term" value="C:membrane"/>
    <property type="evidence" value="ECO:0007669"/>
    <property type="project" value="UniProtKB-SubCell"/>
</dbReference>
<dbReference type="PRINTS" id="PR00625">
    <property type="entry name" value="JDOMAIN"/>
</dbReference>
<evidence type="ECO:0000256" key="7">
    <source>
        <dbReference type="SAM" id="Phobius"/>
    </source>
</evidence>
<evidence type="ECO:0000256" key="4">
    <source>
        <dbReference type="ARBA" id="ARBA00022989"/>
    </source>
</evidence>
<dbReference type="PANTHER" id="PTHR31386">
    <property type="entry name" value="UNCHARACTERIZED PROTEIN KIAA2013"/>
    <property type="match status" value="1"/>
</dbReference>
<keyword evidence="6" id="KW-0325">Glycoprotein</keyword>
<accession>A0A0V1FM45</accession>
<protein>
    <recommendedName>
        <fullName evidence="8">J domain-containing protein</fullName>
    </recommendedName>
</protein>
<keyword evidence="3" id="KW-0732">Signal</keyword>
<evidence type="ECO:0000256" key="5">
    <source>
        <dbReference type="ARBA" id="ARBA00023136"/>
    </source>
</evidence>
<dbReference type="SMART" id="SM00271">
    <property type="entry name" value="DnaJ"/>
    <property type="match status" value="1"/>
</dbReference>
<keyword evidence="4 7" id="KW-1133">Transmembrane helix</keyword>
<evidence type="ECO:0000256" key="1">
    <source>
        <dbReference type="ARBA" id="ARBA00004479"/>
    </source>
</evidence>
<comment type="caution">
    <text evidence="9">The sequence shown here is derived from an EMBL/GenBank/DDBJ whole genome shotgun (WGS) entry which is preliminary data.</text>
</comment>
<evidence type="ECO:0000256" key="2">
    <source>
        <dbReference type="ARBA" id="ARBA00022692"/>
    </source>
</evidence>
<gene>
    <name evidence="9" type="ORF">T4D_1222</name>
</gene>
<dbReference type="InterPro" id="IPR018795">
    <property type="entry name" value="K2013-like"/>
</dbReference>
<dbReference type="EMBL" id="JYDT01000062">
    <property type="protein sequence ID" value="KRY87052.1"/>
    <property type="molecule type" value="Genomic_DNA"/>
</dbReference>
<evidence type="ECO:0000313" key="9">
    <source>
        <dbReference type="EMBL" id="KRY87052.1"/>
    </source>
</evidence>
<evidence type="ECO:0000256" key="6">
    <source>
        <dbReference type="ARBA" id="ARBA00023180"/>
    </source>
</evidence>
<dbReference type="InterPro" id="IPR001623">
    <property type="entry name" value="DnaJ_domain"/>
</dbReference>
<evidence type="ECO:0000256" key="3">
    <source>
        <dbReference type="ARBA" id="ARBA00022729"/>
    </source>
</evidence>
<name>A0A0V1FM45_TRIPS</name>
<evidence type="ECO:0000313" key="10">
    <source>
        <dbReference type="Proteomes" id="UP000054995"/>
    </source>
</evidence>
<dbReference type="Pfam" id="PF10222">
    <property type="entry name" value="DUF2152"/>
    <property type="match status" value="1"/>
</dbReference>
<organism evidence="9 10">
    <name type="scientific">Trichinella pseudospiralis</name>
    <name type="common">Parasitic roundworm</name>
    <dbReference type="NCBI Taxonomy" id="6337"/>
    <lineage>
        <taxon>Eukaryota</taxon>
        <taxon>Metazoa</taxon>
        <taxon>Ecdysozoa</taxon>
        <taxon>Nematoda</taxon>
        <taxon>Enoplea</taxon>
        <taxon>Dorylaimia</taxon>
        <taxon>Trichinellida</taxon>
        <taxon>Trichinellidae</taxon>
        <taxon>Trichinella</taxon>
    </lineage>
</organism>
<feature type="transmembrane region" description="Helical" evidence="7">
    <location>
        <begin position="710"/>
        <end position="727"/>
    </location>
</feature>
<sequence>MFLLLRYYFFYPSESSLNDGKCSVVFEHIMQRFKADADIYDAIIVYADEITDVEPIWLPYTGNGYITVDVSEKGKMYIRGLTDEFLDTGFRPIFDVTLQNQYKSMLEAYIIHFKDGKVVKLQCYDVGNQCVQVVTTYFVHRTRPSVFIQHISISNPTDTTVILHLHRYEDTLQRFVKSRIESQSQVSAFQYTGSANGKVGMSVILSDFAKLLYVSSKKVEQLLIPSFIARYTVSEDMDKDQLKSDAINTALKVSNLAFNISSLMMFFTKISKAFYAVTALDDYSIIEEHTQAWNQLWNSGLSISYSKAPNGLNGDMINGTMYYILCHYELQSDNSVEFSSRPSHCYSSHSTLLPSKLWAKMNSVSTILLINSLWSYTLVEHGCGNLLFEGATGVVQALLLSFGALKHTTHHLEFDQQPQDLHRDFFFRNIYFTKSTYVNIRIMVNDENRAVMYASVNRTSPAGKELFACDAGCLDPPIELSSTLIPVKRTVPATPILYVTDQREHIERLKMSIHVREVANAPAHEHHIIALHKHGHRLGGLPPAFWFSLCVLLILFHLFLIKLIYNEYKSDRKPYPIEAFYSNENLYDILGVSRDASLKQIKRAFVDLSKKYHPDVNKGDRTCSNRYVKIVEAYSVLSKPESRRKYDSELNAQNYSHENSERPSNKNYQSSYSYSWYSWNPNLNSFYYYARHSTNQAKPDDDAADVNVRVIRLVFFLTIFSFVLQFIQHQNMEIVDQFNADSEFYQSLMMDEMPTARVEPTFSMDSAVQPELVEEVAPDSFLAALCRFIARRDARRSSSPVTFGHVQAGQRFFAFHPETEIRTGEAAHRLEAHLTKKGLLGGDVRAQGRGLILLTLTAESSREARTDRRTDARWRQYSSFGSAGIITRQSRSLVLLA</sequence>
<dbReference type="SUPFAM" id="SSF46565">
    <property type="entry name" value="Chaperone J-domain"/>
    <property type="match status" value="1"/>
</dbReference>
<keyword evidence="2 7" id="KW-0812">Transmembrane</keyword>
<feature type="domain" description="J" evidence="8">
    <location>
        <begin position="585"/>
        <end position="650"/>
    </location>
</feature>
<evidence type="ECO:0000259" key="8">
    <source>
        <dbReference type="PROSITE" id="PS50076"/>
    </source>
</evidence>
<dbReference type="CDD" id="cd06257">
    <property type="entry name" value="DnaJ"/>
    <property type="match status" value="1"/>
</dbReference>
<dbReference type="PANTHER" id="PTHR31386:SF2">
    <property type="entry name" value="SIMILAR TO RIKEN CDNA 2510039O18"/>
    <property type="match status" value="1"/>
</dbReference>
<dbReference type="Pfam" id="PF00226">
    <property type="entry name" value="DnaJ"/>
    <property type="match status" value="1"/>
</dbReference>
<dbReference type="Proteomes" id="UP000054995">
    <property type="component" value="Unassembled WGS sequence"/>
</dbReference>
<dbReference type="Gene3D" id="1.10.287.110">
    <property type="entry name" value="DnaJ domain"/>
    <property type="match status" value="1"/>
</dbReference>